<keyword evidence="2" id="KW-1185">Reference proteome</keyword>
<accession>A0A2T1DXB8</accession>
<evidence type="ECO:0000313" key="2">
    <source>
        <dbReference type="Proteomes" id="UP000239576"/>
    </source>
</evidence>
<dbReference type="EMBL" id="PVWK01000132">
    <property type="protein sequence ID" value="PSB25135.1"/>
    <property type="molecule type" value="Genomic_DNA"/>
</dbReference>
<comment type="caution">
    <text evidence="1">The sequence shown here is derived from an EMBL/GenBank/DDBJ whole genome shotgun (WGS) entry which is preliminary data.</text>
</comment>
<evidence type="ECO:0000313" key="1">
    <source>
        <dbReference type="EMBL" id="PSB25135.1"/>
    </source>
</evidence>
<protein>
    <submittedName>
        <fullName evidence="1">Uncharacterized protein</fullName>
    </submittedName>
</protein>
<dbReference type="RefSeq" id="WP_106259378.1">
    <property type="nucleotide sequence ID" value="NZ_CAWNSW010000032.1"/>
</dbReference>
<gene>
    <name evidence="1" type="ORF">C7B82_24480</name>
</gene>
<sequence>MALDPLSTAIATEIGKVVIKTVWDGSGKVLGLFGRTTDEATQKLIYQASQTYVKKYGDRHGILKVLGMREPVKLEEIYAAVRFLDDRGLQNPLNR</sequence>
<reference evidence="1 2" key="2">
    <citation type="submission" date="2018-03" db="EMBL/GenBank/DDBJ databases">
        <title>The ancient ancestry and fast evolution of plastids.</title>
        <authorList>
            <person name="Moore K.R."/>
            <person name="Magnabosco C."/>
            <person name="Momper L."/>
            <person name="Gold D.A."/>
            <person name="Bosak T."/>
            <person name="Fournier G.P."/>
        </authorList>
    </citation>
    <scope>NUCLEOTIDE SEQUENCE [LARGE SCALE GENOMIC DNA]</scope>
    <source>
        <strain evidence="1 2">ULC18</strain>
    </source>
</reference>
<proteinExistence type="predicted"/>
<dbReference type="Proteomes" id="UP000239576">
    <property type="component" value="Unassembled WGS sequence"/>
</dbReference>
<reference evidence="2" key="1">
    <citation type="submission" date="2018-02" db="EMBL/GenBank/DDBJ databases">
        <authorList>
            <person name="Moore K."/>
            <person name="Momper L."/>
        </authorList>
    </citation>
    <scope>NUCLEOTIDE SEQUENCE [LARGE SCALE GENOMIC DNA]</scope>
    <source>
        <strain evidence="2">ULC18</strain>
    </source>
</reference>
<dbReference type="OrthoDB" id="448481at2"/>
<dbReference type="AlphaFoldDB" id="A0A2T1DXB8"/>
<organism evidence="1 2">
    <name type="scientific">Stenomitos frigidus ULC18</name>
    <dbReference type="NCBI Taxonomy" id="2107698"/>
    <lineage>
        <taxon>Bacteria</taxon>
        <taxon>Bacillati</taxon>
        <taxon>Cyanobacteriota</taxon>
        <taxon>Cyanophyceae</taxon>
        <taxon>Leptolyngbyales</taxon>
        <taxon>Leptolyngbyaceae</taxon>
        <taxon>Stenomitos</taxon>
    </lineage>
</organism>
<name>A0A2T1DXB8_9CYAN</name>